<dbReference type="EMBL" id="LAVV01011914">
    <property type="protein sequence ID" value="KNZ47247.1"/>
    <property type="molecule type" value="Genomic_DNA"/>
</dbReference>
<protein>
    <submittedName>
        <fullName evidence="1">Uncharacterized protein</fullName>
    </submittedName>
</protein>
<evidence type="ECO:0000313" key="1">
    <source>
        <dbReference type="EMBL" id="KNZ47247.1"/>
    </source>
</evidence>
<organism evidence="1 2">
    <name type="scientific">Puccinia sorghi</name>
    <dbReference type="NCBI Taxonomy" id="27349"/>
    <lineage>
        <taxon>Eukaryota</taxon>
        <taxon>Fungi</taxon>
        <taxon>Dikarya</taxon>
        <taxon>Basidiomycota</taxon>
        <taxon>Pucciniomycotina</taxon>
        <taxon>Pucciniomycetes</taxon>
        <taxon>Pucciniales</taxon>
        <taxon>Pucciniaceae</taxon>
        <taxon>Puccinia</taxon>
    </lineage>
</organism>
<name>A0A0L6UG58_9BASI</name>
<dbReference type="VEuPathDB" id="FungiDB:VP01_6576g1"/>
<gene>
    <name evidence="1" type="ORF">VP01_6576g1</name>
</gene>
<sequence>MLLDGQSQELICNSLGYSISCQSFKHWMELFEQKNYMVQDPETYSTQGPIETLTSKELSILCLWIASLWQEIATRTNNQPPAASIQSISVVSTNTNWHTPSVVGDHPPSLCELQGVARQDP</sequence>
<accession>A0A0L6UG58</accession>
<dbReference type="AlphaFoldDB" id="A0A0L6UG58"/>
<reference evidence="1 2" key="1">
    <citation type="submission" date="2015-08" db="EMBL/GenBank/DDBJ databases">
        <title>Next Generation Sequencing and Analysis of the Genome of Puccinia sorghi L Schw, the Causal Agent of Maize Common Rust.</title>
        <authorList>
            <person name="Rochi L."/>
            <person name="Burguener G."/>
            <person name="Darino M."/>
            <person name="Turjanski A."/>
            <person name="Kreff E."/>
            <person name="Dieguez M.J."/>
            <person name="Sacco F."/>
        </authorList>
    </citation>
    <scope>NUCLEOTIDE SEQUENCE [LARGE SCALE GENOMIC DNA]</scope>
    <source>
        <strain evidence="1 2">RO10H11247</strain>
    </source>
</reference>
<dbReference type="Proteomes" id="UP000037035">
    <property type="component" value="Unassembled WGS sequence"/>
</dbReference>
<proteinExistence type="predicted"/>
<comment type="caution">
    <text evidence="1">The sequence shown here is derived from an EMBL/GenBank/DDBJ whole genome shotgun (WGS) entry which is preliminary data.</text>
</comment>
<evidence type="ECO:0000313" key="2">
    <source>
        <dbReference type="Proteomes" id="UP000037035"/>
    </source>
</evidence>
<keyword evidence="2" id="KW-1185">Reference proteome</keyword>